<evidence type="ECO:0000256" key="3">
    <source>
        <dbReference type="ARBA" id="ARBA00022692"/>
    </source>
</evidence>
<feature type="transmembrane region" description="Helical" evidence="6">
    <location>
        <begin position="250"/>
        <end position="270"/>
    </location>
</feature>
<dbReference type="Gene3D" id="1.20.1250.20">
    <property type="entry name" value="MFS general substrate transporter like domains"/>
    <property type="match status" value="1"/>
</dbReference>
<proteinExistence type="predicted"/>
<evidence type="ECO:0000256" key="5">
    <source>
        <dbReference type="ARBA" id="ARBA00023136"/>
    </source>
</evidence>
<dbReference type="GO" id="GO:0015233">
    <property type="term" value="F:pantothenate transmembrane transporter activity"/>
    <property type="evidence" value="ECO:0007669"/>
    <property type="project" value="TreeGrafter"/>
</dbReference>
<evidence type="ECO:0000313" key="8">
    <source>
        <dbReference type="Proteomes" id="UP000053095"/>
    </source>
</evidence>
<comment type="subcellular location">
    <subcellularLocation>
        <location evidence="1">Membrane</location>
        <topology evidence="1">Multi-pass membrane protein</topology>
    </subcellularLocation>
</comment>
<keyword evidence="3 6" id="KW-0812">Transmembrane</keyword>
<feature type="transmembrane region" description="Helical" evidence="6">
    <location>
        <begin position="217"/>
        <end position="238"/>
    </location>
</feature>
<keyword evidence="5 6" id="KW-0472">Membrane</keyword>
<evidence type="ECO:0000256" key="6">
    <source>
        <dbReference type="SAM" id="Phobius"/>
    </source>
</evidence>
<reference evidence="8" key="1">
    <citation type="journal article" date="2015" name="Genome Announc.">
        <title>Draft genome sequence of Talaromyces cellulolyticus strain Y-94, a source of lignocellulosic biomass-degrading enzymes.</title>
        <authorList>
            <person name="Fujii T."/>
            <person name="Koike H."/>
            <person name="Sawayama S."/>
            <person name="Yano S."/>
            <person name="Inoue H."/>
        </authorList>
    </citation>
    <scope>NUCLEOTIDE SEQUENCE [LARGE SCALE GENOMIC DNA]</scope>
    <source>
        <strain evidence="8">Y-94</strain>
    </source>
</reference>
<dbReference type="AlphaFoldDB" id="A0A6V8HKG4"/>
<dbReference type="SUPFAM" id="SSF103473">
    <property type="entry name" value="MFS general substrate transporter"/>
    <property type="match status" value="1"/>
</dbReference>
<dbReference type="InterPro" id="IPR036259">
    <property type="entry name" value="MFS_trans_sf"/>
</dbReference>
<name>A0A6V8HKG4_TALPI</name>
<sequence>MGEKVRKFRVVVWGEAPDTPEERKLLRKIDFFILTYCCIAFFFNYLDRAVLANAYVSGMKEDISLTGNQYNLLVTCLSVGCLRDGWDHVFWCPNDGNLEHYGWKVRFAWLEMAIFGFVFFPDLPESTKAFYLNARIVLTLFTSVTIDATGVHAPYGFFACGVQMITCIILLCWDSVGVGAKLGAFYLAGTAYMIQPIVFVWANKILSYDGDDAARAIILYSMNGASSVLFAFWGIVLYPTTDAATGFRKGTIAMVVVTICLAMWICIVWWQDKRAHSIQLTQGISGTKSIEEIEINTKRKADEEM</sequence>
<evidence type="ECO:0000256" key="1">
    <source>
        <dbReference type="ARBA" id="ARBA00004141"/>
    </source>
</evidence>
<keyword evidence="4 6" id="KW-1133">Transmembrane helix</keyword>
<dbReference type="PANTHER" id="PTHR43791">
    <property type="entry name" value="PERMEASE-RELATED"/>
    <property type="match status" value="1"/>
</dbReference>
<comment type="caution">
    <text evidence="7">The sequence shown here is derived from an EMBL/GenBank/DDBJ whole genome shotgun (WGS) entry which is preliminary data.</text>
</comment>
<feature type="transmembrane region" description="Helical" evidence="6">
    <location>
        <begin position="185"/>
        <end position="202"/>
    </location>
</feature>
<gene>
    <name evidence="7" type="ORF">TCE0_042f15475</name>
</gene>
<keyword evidence="8" id="KW-1185">Reference proteome</keyword>
<protein>
    <submittedName>
        <fullName evidence="7">Uncharacterized protein</fullName>
    </submittedName>
</protein>
<dbReference type="Proteomes" id="UP000053095">
    <property type="component" value="Unassembled WGS sequence"/>
</dbReference>
<feature type="transmembrane region" description="Helical" evidence="6">
    <location>
        <begin position="29"/>
        <end position="46"/>
    </location>
</feature>
<keyword evidence="2" id="KW-0813">Transport</keyword>
<dbReference type="PANTHER" id="PTHR43791:SF4">
    <property type="entry name" value="PANTOTHENATE TRANSPORTER FEN2"/>
    <property type="match status" value="1"/>
</dbReference>
<evidence type="ECO:0000256" key="2">
    <source>
        <dbReference type="ARBA" id="ARBA00022448"/>
    </source>
</evidence>
<organism evidence="7 8">
    <name type="scientific">Talaromyces pinophilus</name>
    <name type="common">Penicillium pinophilum</name>
    <dbReference type="NCBI Taxonomy" id="128442"/>
    <lineage>
        <taxon>Eukaryota</taxon>
        <taxon>Fungi</taxon>
        <taxon>Dikarya</taxon>
        <taxon>Ascomycota</taxon>
        <taxon>Pezizomycotina</taxon>
        <taxon>Eurotiomycetes</taxon>
        <taxon>Eurotiomycetidae</taxon>
        <taxon>Eurotiales</taxon>
        <taxon>Trichocomaceae</taxon>
        <taxon>Talaromyces</taxon>
        <taxon>Talaromyces sect. Talaromyces</taxon>
    </lineage>
</organism>
<dbReference type="EMBL" id="DF933838">
    <property type="protein sequence ID" value="GAM41945.1"/>
    <property type="molecule type" value="Genomic_DNA"/>
</dbReference>
<dbReference type="GO" id="GO:0098717">
    <property type="term" value="P:pantothenate import across plasma membrane"/>
    <property type="evidence" value="ECO:0007669"/>
    <property type="project" value="TreeGrafter"/>
</dbReference>
<dbReference type="GO" id="GO:0005886">
    <property type="term" value="C:plasma membrane"/>
    <property type="evidence" value="ECO:0007669"/>
    <property type="project" value="TreeGrafter"/>
</dbReference>
<accession>A0A6V8HKG4</accession>
<evidence type="ECO:0000256" key="4">
    <source>
        <dbReference type="ARBA" id="ARBA00022989"/>
    </source>
</evidence>
<evidence type="ECO:0000313" key="7">
    <source>
        <dbReference type="EMBL" id="GAM41945.1"/>
    </source>
</evidence>
<feature type="transmembrane region" description="Helical" evidence="6">
    <location>
        <begin position="155"/>
        <end position="173"/>
    </location>
</feature>